<keyword evidence="3" id="KW-0378">Hydrolase</keyword>
<dbReference type="AlphaFoldDB" id="A0A9W6L973"/>
<dbReference type="EMBL" id="BSDR01000001">
    <property type="protein sequence ID" value="GLI36343.1"/>
    <property type="molecule type" value="Genomic_DNA"/>
</dbReference>
<dbReference type="InterPro" id="IPR016195">
    <property type="entry name" value="Pol/histidinol_Pase-like"/>
</dbReference>
<evidence type="ECO:0000256" key="2">
    <source>
        <dbReference type="ARBA" id="ARBA00013064"/>
    </source>
</evidence>
<dbReference type="PIRSF" id="PIRSF016557">
    <property type="entry name" value="Caps_synth_CpsB"/>
    <property type="match status" value="1"/>
</dbReference>
<dbReference type="InterPro" id="IPR016667">
    <property type="entry name" value="Caps_polysacc_synth_CpsB/CapC"/>
</dbReference>
<dbReference type="Gene3D" id="3.20.20.140">
    <property type="entry name" value="Metal-dependent hydrolases"/>
    <property type="match status" value="1"/>
</dbReference>
<sequence length="272" mass="30841">MIDLHNHMLPGLDDGATNWKQSLAMARMAVEDGIEEVVCTPHWVAGCFENRRKTIVDLVYTFQEKLDAAQIPLKVYPGAELHLDFDLPRKLESGEVASINDMGRFALIELPSDIVPQNMRHFFWELLSRNITPIIGHPERNNALRRHPSRLFRWVQMGAITQVTAGSLAGRFGTNIRRFAVSLLEHHLVHILATDAHGIQGRIPKLSEGYLEARKIVGEEMAHQMVIDNPQQILNGEPVVFYDPIPYRKSPPRSPLRRLVSFLGLGRRVQPS</sequence>
<dbReference type="Proteomes" id="UP001144372">
    <property type="component" value="Unassembled WGS sequence"/>
</dbReference>
<proteinExistence type="inferred from homology"/>
<accession>A0A9W6L973</accession>
<dbReference type="PANTHER" id="PTHR39181:SF1">
    <property type="entry name" value="TYROSINE-PROTEIN PHOSPHATASE YWQE"/>
    <property type="match status" value="1"/>
</dbReference>
<evidence type="ECO:0000313" key="5">
    <source>
        <dbReference type="EMBL" id="GLI36343.1"/>
    </source>
</evidence>
<evidence type="ECO:0000256" key="1">
    <source>
        <dbReference type="ARBA" id="ARBA00005750"/>
    </source>
</evidence>
<dbReference type="GO" id="GO:0030145">
    <property type="term" value="F:manganese ion binding"/>
    <property type="evidence" value="ECO:0007669"/>
    <property type="project" value="InterPro"/>
</dbReference>
<dbReference type="RefSeq" id="WP_281796687.1">
    <property type="nucleotide sequence ID" value="NZ_BSDR01000001.1"/>
</dbReference>
<dbReference type="EC" id="3.1.3.48" evidence="2"/>
<dbReference type="Pfam" id="PF19567">
    <property type="entry name" value="CpsB_CapC"/>
    <property type="match status" value="1"/>
</dbReference>
<protein>
    <recommendedName>
        <fullName evidence="2">protein-tyrosine-phosphatase</fullName>
        <ecNumber evidence="2">3.1.3.48</ecNumber>
    </recommendedName>
</protein>
<reference evidence="5" key="1">
    <citation type="submission" date="2022-12" db="EMBL/GenBank/DDBJ databases">
        <title>Reference genome sequencing for broad-spectrum identification of bacterial and archaeal isolates by mass spectrometry.</title>
        <authorList>
            <person name="Sekiguchi Y."/>
            <person name="Tourlousse D.M."/>
        </authorList>
    </citation>
    <scope>NUCLEOTIDE SEQUENCE</scope>
    <source>
        <strain evidence="5">ASRB1</strain>
    </source>
</reference>
<dbReference type="SUPFAM" id="SSF89550">
    <property type="entry name" value="PHP domain-like"/>
    <property type="match status" value="1"/>
</dbReference>
<evidence type="ECO:0000313" key="6">
    <source>
        <dbReference type="Proteomes" id="UP001144372"/>
    </source>
</evidence>
<name>A0A9W6L973_9BACT</name>
<comment type="caution">
    <text evidence="5">The sequence shown here is derived from an EMBL/GenBank/DDBJ whole genome shotgun (WGS) entry which is preliminary data.</text>
</comment>
<dbReference type="GO" id="GO:0004725">
    <property type="term" value="F:protein tyrosine phosphatase activity"/>
    <property type="evidence" value="ECO:0007669"/>
    <property type="project" value="UniProtKB-EC"/>
</dbReference>
<keyword evidence="6" id="KW-1185">Reference proteome</keyword>
<comment type="similarity">
    <text evidence="1">Belongs to the metallo-dependent hydrolases superfamily. CpsB/CapC family.</text>
</comment>
<comment type="catalytic activity">
    <reaction evidence="4">
        <text>O-phospho-L-tyrosyl-[protein] + H2O = L-tyrosyl-[protein] + phosphate</text>
        <dbReference type="Rhea" id="RHEA:10684"/>
        <dbReference type="Rhea" id="RHEA-COMP:10136"/>
        <dbReference type="Rhea" id="RHEA-COMP:20101"/>
        <dbReference type="ChEBI" id="CHEBI:15377"/>
        <dbReference type="ChEBI" id="CHEBI:43474"/>
        <dbReference type="ChEBI" id="CHEBI:46858"/>
        <dbReference type="ChEBI" id="CHEBI:61978"/>
        <dbReference type="EC" id="3.1.3.48"/>
    </reaction>
</comment>
<evidence type="ECO:0000256" key="4">
    <source>
        <dbReference type="ARBA" id="ARBA00051722"/>
    </source>
</evidence>
<dbReference type="PANTHER" id="PTHR39181">
    <property type="entry name" value="TYROSINE-PROTEIN PHOSPHATASE YWQE"/>
    <property type="match status" value="1"/>
</dbReference>
<gene>
    <name evidence="5" type="primary">epsC</name>
    <name evidence="5" type="ORF">DAMNIGENAA_37760</name>
</gene>
<evidence type="ECO:0000256" key="3">
    <source>
        <dbReference type="ARBA" id="ARBA00022801"/>
    </source>
</evidence>
<organism evidence="5 6">
    <name type="scientific">Desulforhabdus amnigena</name>
    <dbReference type="NCBI Taxonomy" id="40218"/>
    <lineage>
        <taxon>Bacteria</taxon>
        <taxon>Pseudomonadati</taxon>
        <taxon>Thermodesulfobacteriota</taxon>
        <taxon>Syntrophobacteria</taxon>
        <taxon>Syntrophobacterales</taxon>
        <taxon>Syntrophobacteraceae</taxon>
        <taxon>Desulforhabdus</taxon>
    </lineage>
</organism>